<keyword evidence="1" id="KW-0175">Coiled coil</keyword>
<gene>
    <name evidence="4" type="ORF">EVOR1521_LOCUS27020</name>
</gene>
<dbReference type="Proteomes" id="UP001178507">
    <property type="component" value="Unassembled WGS sequence"/>
</dbReference>
<sequence>METKRQAPSPHPKRPRVSFTTVSMRTFGESQSGKGLTEDKTLMEDSVEVTANVESLSRLVLEDEMDAHARNQNGAGDKGRVVLKQGTPTRTPMATEETSPLPENWDLYKQFKSSQEARMRSPELASSSRRLSPGQRLSPRGFLAAASLKAPPLPKANRQKSPDTVDMSGVMRSIQMGPSREDDQDTSEVPEGRKSFATFHGSEPGPEIYAVKQASRRLQEPLNRGRALQRHQHHRSDLNSSAERFREMQQQVIKDAEEDQRLMDQKATEAQRAMQEEQGSLKSLEEQVAQAREAVQTSKEELRQAKKRLLRQKAQRVELEQVHLGRTLLVTRARENFVELRFRNACATVKARLQNWGHLSGIHVKAHVTSPALWHPAMPRVGVSVEELELTVASPWCFTKGDKLYSPAAGPRGGFQCRLLVFPAGSPAADQTLSAFVEVSAPEQMREWTCEDVFFTIKVISSKSKKSIHKQETFSFTPSCNDRGWHNMVEFSQLTTASGLIDAHSKVHLVAYVSNLPLETEPRVHVPEVDFSLELKSAELLVHDGPPLFFDQRILVARSEYFRKMFTADYLESSTGVVDLRKDPQASHQCVAAILRFLFTNALDPNMDLELGLALRAMADKFCLQDLKEAAQGTLKKMVSEENLLQVLAQVFETGCELEASCWQLLSEDPDILWRQELQLDALVPQNPALAKKLILFGRRKVQKTAA</sequence>
<accession>A0AA36NEZ5</accession>
<dbReference type="EMBL" id="CAUJNA010003549">
    <property type="protein sequence ID" value="CAJ1404602.1"/>
    <property type="molecule type" value="Genomic_DNA"/>
</dbReference>
<name>A0AA36NEZ5_9DINO</name>
<feature type="region of interest" description="Disordered" evidence="2">
    <location>
        <begin position="70"/>
        <end position="244"/>
    </location>
</feature>
<dbReference type="SUPFAM" id="SSF54695">
    <property type="entry name" value="POZ domain"/>
    <property type="match status" value="1"/>
</dbReference>
<evidence type="ECO:0000313" key="4">
    <source>
        <dbReference type="EMBL" id="CAJ1404602.1"/>
    </source>
</evidence>
<keyword evidence="5" id="KW-1185">Reference proteome</keyword>
<dbReference type="InterPro" id="IPR002083">
    <property type="entry name" value="MATH/TRAF_dom"/>
</dbReference>
<feature type="coiled-coil region" evidence="1">
    <location>
        <begin position="253"/>
        <end position="322"/>
    </location>
</feature>
<dbReference type="Gene3D" id="2.60.210.10">
    <property type="entry name" value="Apoptosis, Tumor Necrosis Factor Receptor Associated Protein 2, Chain A"/>
    <property type="match status" value="1"/>
</dbReference>
<dbReference type="SUPFAM" id="SSF49599">
    <property type="entry name" value="TRAF domain-like"/>
    <property type="match status" value="1"/>
</dbReference>
<feature type="domain" description="BTB" evidence="3">
    <location>
        <begin position="529"/>
        <end position="607"/>
    </location>
</feature>
<dbReference type="Gene3D" id="3.30.710.10">
    <property type="entry name" value="Potassium Channel Kv1.1, Chain A"/>
    <property type="match status" value="1"/>
</dbReference>
<evidence type="ECO:0000313" key="5">
    <source>
        <dbReference type="Proteomes" id="UP001178507"/>
    </source>
</evidence>
<dbReference type="InterPro" id="IPR011333">
    <property type="entry name" value="SKP1/BTB/POZ_sf"/>
</dbReference>
<dbReference type="Pfam" id="PF00651">
    <property type="entry name" value="BTB"/>
    <property type="match status" value="1"/>
</dbReference>
<evidence type="ECO:0000256" key="1">
    <source>
        <dbReference type="SAM" id="Coils"/>
    </source>
</evidence>
<organism evidence="4 5">
    <name type="scientific">Effrenium voratum</name>
    <dbReference type="NCBI Taxonomy" id="2562239"/>
    <lineage>
        <taxon>Eukaryota</taxon>
        <taxon>Sar</taxon>
        <taxon>Alveolata</taxon>
        <taxon>Dinophyceae</taxon>
        <taxon>Suessiales</taxon>
        <taxon>Symbiodiniaceae</taxon>
        <taxon>Effrenium</taxon>
    </lineage>
</organism>
<evidence type="ECO:0000256" key="2">
    <source>
        <dbReference type="SAM" id="MobiDB-lite"/>
    </source>
</evidence>
<evidence type="ECO:0000259" key="3">
    <source>
        <dbReference type="PROSITE" id="PS50097"/>
    </source>
</evidence>
<protein>
    <recommendedName>
        <fullName evidence="3">BTB domain-containing protein</fullName>
    </recommendedName>
</protein>
<dbReference type="CDD" id="cd00121">
    <property type="entry name" value="MATH"/>
    <property type="match status" value="1"/>
</dbReference>
<reference evidence="4" key="1">
    <citation type="submission" date="2023-08" db="EMBL/GenBank/DDBJ databases">
        <authorList>
            <person name="Chen Y."/>
            <person name="Shah S."/>
            <person name="Dougan E. K."/>
            <person name="Thang M."/>
            <person name="Chan C."/>
        </authorList>
    </citation>
    <scope>NUCLEOTIDE SEQUENCE</scope>
</reference>
<dbReference type="InterPro" id="IPR008974">
    <property type="entry name" value="TRAF-like"/>
</dbReference>
<dbReference type="PANTHER" id="PTHR24413">
    <property type="entry name" value="SPECKLE-TYPE POZ PROTEIN"/>
    <property type="match status" value="1"/>
</dbReference>
<dbReference type="PROSITE" id="PS50097">
    <property type="entry name" value="BTB"/>
    <property type="match status" value="1"/>
</dbReference>
<proteinExistence type="predicted"/>
<feature type="compositionally biased region" description="Polar residues" evidence="2">
    <location>
        <begin position="86"/>
        <end position="98"/>
    </location>
</feature>
<comment type="caution">
    <text evidence="4">The sequence shown here is derived from an EMBL/GenBank/DDBJ whole genome shotgun (WGS) entry which is preliminary data.</text>
</comment>
<dbReference type="AlphaFoldDB" id="A0AA36NEZ5"/>
<dbReference type="InterPro" id="IPR000210">
    <property type="entry name" value="BTB/POZ_dom"/>
</dbReference>
<dbReference type="GO" id="GO:0030163">
    <property type="term" value="P:protein catabolic process"/>
    <property type="evidence" value="ECO:0007669"/>
    <property type="project" value="UniProtKB-ARBA"/>
</dbReference>